<organism evidence="11 12">
    <name type="scientific">Gigaspora margarita</name>
    <dbReference type="NCBI Taxonomy" id="4874"/>
    <lineage>
        <taxon>Eukaryota</taxon>
        <taxon>Fungi</taxon>
        <taxon>Fungi incertae sedis</taxon>
        <taxon>Mucoromycota</taxon>
        <taxon>Glomeromycotina</taxon>
        <taxon>Glomeromycetes</taxon>
        <taxon>Diversisporales</taxon>
        <taxon>Gigasporaceae</taxon>
        <taxon>Gigaspora</taxon>
    </lineage>
</organism>
<evidence type="ECO:0000256" key="2">
    <source>
        <dbReference type="ARBA" id="ARBA00006370"/>
    </source>
</evidence>
<evidence type="ECO:0000259" key="10">
    <source>
        <dbReference type="SMART" id="SM00737"/>
    </source>
</evidence>
<feature type="transmembrane region" description="Helical" evidence="8">
    <location>
        <begin position="178"/>
        <end position="196"/>
    </location>
</feature>
<evidence type="ECO:0000256" key="9">
    <source>
        <dbReference type="SAM" id="SignalP"/>
    </source>
</evidence>
<keyword evidence="8" id="KW-1133">Transmembrane helix</keyword>
<feature type="domain" description="MD-2-related lipid-recognition" evidence="10">
    <location>
        <begin position="32"/>
        <end position="152"/>
    </location>
</feature>
<dbReference type="OrthoDB" id="2322425at2759"/>
<evidence type="ECO:0000313" key="12">
    <source>
        <dbReference type="Proteomes" id="UP000439903"/>
    </source>
</evidence>
<keyword evidence="6 9" id="KW-0732">Signal</keyword>
<reference evidence="11 12" key="1">
    <citation type="journal article" date="2019" name="Environ. Microbiol.">
        <title>At the nexus of three kingdoms: the genome of the mycorrhizal fungus Gigaspora margarita provides insights into plant, endobacterial and fungal interactions.</title>
        <authorList>
            <person name="Venice F."/>
            <person name="Ghignone S."/>
            <person name="Salvioli di Fossalunga A."/>
            <person name="Amselem J."/>
            <person name="Novero M."/>
            <person name="Xianan X."/>
            <person name="Sedzielewska Toro K."/>
            <person name="Morin E."/>
            <person name="Lipzen A."/>
            <person name="Grigoriev I.V."/>
            <person name="Henrissat B."/>
            <person name="Martin F.M."/>
            <person name="Bonfante P."/>
        </authorList>
    </citation>
    <scope>NUCLEOTIDE SEQUENCE [LARGE SCALE GENOMIC DNA]</scope>
    <source>
        <strain evidence="11 12">BEG34</strain>
    </source>
</reference>
<keyword evidence="5" id="KW-0813">Transport</keyword>
<dbReference type="SMART" id="SM00737">
    <property type="entry name" value="ML"/>
    <property type="match status" value="1"/>
</dbReference>
<accession>A0A8H4AQR9</accession>
<dbReference type="EMBL" id="WTPW01000319">
    <property type="protein sequence ID" value="KAF0523860.1"/>
    <property type="molecule type" value="Genomic_DNA"/>
</dbReference>
<feature type="chain" id="PRO_5034966197" description="Phosphatidylglycerol/phosphatidylinositol transfer protein" evidence="9">
    <location>
        <begin position="21"/>
        <end position="197"/>
    </location>
</feature>
<evidence type="ECO:0000256" key="1">
    <source>
        <dbReference type="ARBA" id="ARBA00002053"/>
    </source>
</evidence>
<comment type="function">
    <text evidence="1">Catalyzes the intermembrane transfer of phosphatidylglycerol and phosphatidylinositol.</text>
</comment>
<gene>
    <name evidence="11" type="ORF">F8M41_015298</name>
</gene>
<evidence type="ECO:0000313" key="11">
    <source>
        <dbReference type="EMBL" id="KAF0523860.1"/>
    </source>
</evidence>
<evidence type="ECO:0000256" key="3">
    <source>
        <dbReference type="ARBA" id="ARBA00011245"/>
    </source>
</evidence>
<dbReference type="Proteomes" id="UP000439903">
    <property type="component" value="Unassembled WGS sequence"/>
</dbReference>
<keyword evidence="12" id="KW-1185">Reference proteome</keyword>
<keyword evidence="7" id="KW-0445">Lipid transport</keyword>
<evidence type="ECO:0000256" key="7">
    <source>
        <dbReference type="ARBA" id="ARBA00023055"/>
    </source>
</evidence>
<evidence type="ECO:0000256" key="6">
    <source>
        <dbReference type="ARBA" id="ARBA00022729"/>
    </source>
</evidence>
<sequence length="197" mass="22335">MKKNFIFVLILFTILSMINAIPHQLYKRNTNFEPCAEFPPETVVPDVVLSPDPIIAGQNNTFTITAEFSEDIQHNDSIYIVFIKYPTQIPIEPTFYDNICKYLNVSCPVTAGTNITATISVPVPASLPSTYAIGIVVINSSKQYLSCAIAIVDSSSQYFNLISYPFLLIYLNLKKKKFFLLLIEFVNNLSLYYFIFE</sequence>
<comment type="similarity">
    <text evidence="2">Belongs to the NPC2 family.</text>
</comment>
<dbReference type="InterPro" id="IPR014756">
    <property type="entry name" value="Ig_E-set"/>
</dbReference>
<dbReference type="InterPro" id="IPR003172">
    <property type="entry name" value="ML_dom"/>
</dbReference>
<evidence type="ECO:0000256" key="4">
    <source>
        <dbReference type="ARBA" id="ARBA00016056"/>
    </source>
</evidence>
<dbReference type="SUPFAM" id="SSF81296">
    <property type="entry name" value="E set domains"/>
    <property type="match status" value="1"/>
</dbReference>
<evidence type="ECO:0000256" key="8">
    <source>
        <dbReference type="SAM" id="Phobius"/>
    </source>
</evidence>
<comment type="subunit">
    <text evidence="3">Monomer.</text>
</comment>
<dbReference type="PANTHER" id="PTHR11306">
    <property type="entry name" value="NIEMANN PICK TYPE C2 PROTEIN NPC2-RELATED"/>
    <property type="match status" value="1"/>
</dbReference>
<name>A0A8H4AQR9_GIGMA</name>
<keyword evidence="8" id="KW-0472">Membrane</keyword>
<protein>
    <recommendedName>
        <fullName evidence="4">Phosphatidylglycerol/phosphatidylinositol transfer protein</fullName>
    </recommendedName>
</protein>
<dbReference type="GO" id="GO:0032934">
    <property type="term" value="F:sterol binding"/>
    <property type="evidence" value="ECO:0007669"/>
    <property type="project" value="InterPro"/>
</dbReference>
<dbReference type="Pfam" id="PF02221">
    <property type="entry name" value="E1_DerP2_DerF2"/>
    <property type="match status" value="1"/>
</dbReference>
<feature type="signal peptide" evidence="9">
    <location>
        <begin position="1"/>
        <end position="20"/>
    </location>
</feature>
<evidence type="ECO:0000256" key="5">
    <source>
        <dbReference type="ARBA" id="ARBA00022448"/>
    </source>
</evidence>
<dbReference type="Gene3D" id="2.60.40.770">
    <property type="match status" value="1"/>
</dbReference>
<keyword evidence="8" id="KW-0812">Transmembrane</keyword>
<dbReference type="AlphaFoldDB" id="A0A8H4AQR9"/>
<proteinExistence type="inferred from homology"/>
<dbReference type="PANTHER" id="PTHR11306:SF0">
    <property type="entry name" value="PHOSPHATIDYLGLYCEROL_PHOSPHATIDYLINOSITOL TRANSFER PROTEIN"/>
    <property type="match status" value="1"/>
</dbReference>
<dbReference type="GO" id="GO:0015918">
    <property type="term" value="P:sterol transport"/>
    <property type="evidence" value="ECO:0007669"/>
    <property type="project" value="InterPro"/>
</dbReference>
<dbReference type="InterPro" id="IPR039670">
    <property type="entry name" value="NPC2-like"/>
</dbReference>
<comment type="caution">
    <text evidence="11">The sequence shown here is derived from an EMBL/GenBank/DDBJ whole genome shotgun (WGS) entry which is preliminary data.</text>
</comment>